<sequence>MPRTAKSASKWNKNDLLGFNIRVEPTTVVRFFGQELPPLPPNPPIDPHILNSLVMPNNPTPEAQRFFSELYGAARDERETTVDTLGREVLLNFGYDRLVGGGRGRVRLQPDSKLLICGEQKDAVPDLRVEREDESIIMVQEDKRKSAPGNGFPEAQLVAQAIASAQINNTRSVNLGQGALTSQDIFGIAMVGVALVFYKIRITKKLLDHVAAGTCPTASTVLHKLVPPVPHTNRRRYRRDGMVPVNNCHIVFRCYAAFKNLIPVSSLVCKASPRIDGIYLGEVKDM</sequence>
<dbReference type="STRING" id="50990.A0A4Y7Q1E1"/>
<name>A0A4Y7Q1E1_9AGAM</name>
<organism evidence="1 2">
    <name type="scientific">Rickenella mellea</name>
    <dbReference type="NCBI Taxonomy" id="50990"/>
    <lineage>
        <taxon>Eukaryota</taxon>
        <taxon>Fungi</taxon>
        <taxon>Dikarya</taxon>
        <taxon>Basidiomycota</taxon>
        <taxon>Agaricomycotina</taxon>
        <taxon>Agaricomycetes</taxon>
        <taxon>Hymenochaetales</taxon>
        <taxon>Rickenellaceae</taxon>
        <taxon>Rickenella</taxon>
    </lineage>
</organism>
<protein>
    <submittedName>
        <fullName evidence="1">Uncharacterized protein</fullName>
    </submittedName>
</protein>
<evidence type="ECO:0000313" key="2">
    <source>
        <dbReference type="Proteomes" id="UP000294933"/>
    </source>
</evidence>
<accession>A0A4Y7Q1E1</accession>
<proteinExistence type="predicted"/>
<dbReference type="VEuPathDB" id="FungiDB:BD410DRAFT_840847"/>
<keyword evidence="2" id="KW-1185">Reference proteome</keyword>
<dbReference type="Proteomes" id="UP000294933">
    <property type="component" value="Unassembled WGS sequence"/>
</dbReference>
<reference evidence="1 2" key="1">
    <citation type="submission" date="2018-06" db="EMBL/GenBank/DDBJ databases">
        <title>A transcriptomic atlas of mushroom development highlights an independent origin of complex multicellularity.</title>
        <authorList>
            <consortium name="DOE Joint Genome Institute"/>
            <person name="Krizsan K."/>
            <person name="Almasi E."/>
            <person name="Merenyi Z."/>
            <person name="Sahu N."/>
            <person name="Viragh M."/>
            <person name="Koszo T."/>
            <person name="Mondo S."/>
            <person name="Kiss B."/>
            <person name="Balint B."/>
            <person name="Kues U."/>
            <person name="Barry K."/>
            <person name="Hegedus J.C."/>
            <person name="Henrissat B."/>
            <person name="Johnson J."/>
            <person name="Lipzen A."/>
            <person name="Ohm R."/>
            <person name="Nagy I."/>
            <person name="Pangilinan J."/>
            <person name="Yan J."/>
            <person name="Xiong Y."/>
            <person name="Grigoriev I.V."/>
            <person name="Hibbett D.S."/>
            <person name="Nagy L.G."/>
        </authorList>
    </citation>
    <scope>NUCLEOTIDE SEQUENCE [LARGE SCALE GENOMIC DNA]</scope>
    <source>
        <strain evidence="1 2">SZMC22713</strain>
    </source>
</reference>
<dbReference type="OrthoDB" id="3258141at2759"/>
<dbReference type="AlphaFoldDB" id="A0A4Y7Q1E1"/>
<dbReference type="EMBL" id="ML170183">
    <property type="protein sequence ID" value="TDL21151.1"/>
    <property type="molecule type" value="Genomic_DNA"/>
</dbReference>
<gene>
    <name evidence="1" type="ORF">BD410DRAFT_840847</name>
</gene>
<evidence type="ECO:0000313" key="1">
    <source>
        <dbReference type="EMBL" id="TDL21151.1"/>
    </source>
</evidence>